<comment type="caution">
    <text evidence="6">The sequence shown here is derived from an EMBL/GenBank/DDBJ whole genome shotgun (WGS) entry which is preliminary data.</text>
</comment>
<dbReference type="GO" id="GO:0004856">
    <property type="term" value="F:D-xylulokinase activity"/>
    <property type="evidence" value="ECO:0007669"/>
    <property type="project" value="TreeGrafter"/>
</dbReference>
<dbReference type="PANTHER" id="PTHR10196:SF80">
    <property type="entry name" value="D-RIBULOSE KINASE"/>
    <property type="match status" value="1"/>
</dbReference>
<sequence length="426" mass="45632">MVRYALGLDFGTGGVRAMALAPTEEIEAAERIDFGHLAEQEAARVWRDSLFEVIAMLPQGVRKRIGSIALDGTSGTVLACDSELDPLHPPLLYHDARARVEAERIADIAGPEHSAASASSGLAKVLWLQARPDLGAIRCYLNQADWLTALLSGRAGLSDYHNALKLGFDVAAKRWPVWIGQLVPLARLPQVVAPGSDIGPIEHAQANRLGLAGDCLIRAGTTDSIAAFLAAGVRRPGEAVTSLGTTLVLKLLSEKRVEAARYGVYSHWFGRLWLAGGASNAGGGVLRQFFDDVRIAALSSEIDPQADSGLDYYPLPQSGERFPVNDPALPPRLSPRPAADRQFLHGLLEGLARIEAQGYARLAELGATPLVRVVSTGGGARNETYRRIRQRLLQVEVATAQEQEAAFGAARLALHGTALFPLQSKT</sequence>
<dbReference type="InterPro" id="IPR018485">
    <property type="entry name" value="FGGY_C"/>
</dbReference>
<feature type="domain" description="Carbohydrate kinase FGGY C-terminal" evidence="5">
    <location>
        <begin position="240"/>
        <end position="415"/>
    </location>
</feature>
<dbReference type="GO" id="GO:0005997">
    <property type="term" value="P:xylulose metabolic process"/>
    <property type="evidence" value="ECO:0007669"/>
    <property type="project" value="TreeGrafter"/>
</dbReference>
<dbReference type="PIRSF" id="PIRSF000538">
    <property type="entry name" value="GlpK"/>
    <property type="match status" value="1"/>
</dbReference>
<dbReference type="PANTHER" id="PTHR10196">
    <property type="entry name" value="SUGAR KINASE"/>
    <property type="match status" value="1"/>
</dbReference>
<dbReference type="Pfam" id="PF02782">
    <property type="entry name" value="FGGY_C"/>
    <property type="match status" value="1"/>
</dbReference>
<proteinExistence type="inferred from homology"/>
<dbReference type="Proteomes" id="UP000295135">
    <property type="component" value="Unassembled WGS sequence"/>
</dbReference>
<evidence type="ECO:0000256" key="3">
    <source>
        <dbReference type="ARBA" id="ARBA00022777"/>
    </source>
</evidence>
<evidence type="ECO:0000313" key="6">
    <source>
        <dbReference type="EMBL" id="TCS70554.1"/>
    </source>
</evidence>
<reference evidence="6 7" key="1">
    <citation type="submission" date="2019-03" db="EMBL/GenBank/DDBJ databases">
        <title>Genomic Encyclopedia of Type Strains, Phase IV (KMG-IV): sequencing the most valuable type-strain genomes for metagenomic binning, comparative biology and taxonomic classification.</title>
        <authorList>
            <person name="Goeker M."/>
        </authorList>
    </citation>
    <scope>NUCLEOTIDE SEQUENCE [LARGE SCALE GENOMIC DNA]</scope>
    <source>
        <strain evidence="6 7">DSM 103923</strain>
    </source>
</reference>
<comment type="similarity">
    <text evidence="1">Belongs to the FGGY kinase family.</text>
</comment>
<evidence type="ECO:0000256" key="2">
    <source>
        <dbReference type="ARBA" id="ARBA00022679"/>
    </source>
</evidence>
<organism evidence="6 7">
    <name type="scientific">Sulfuritortus calidifontis</name>
    <dbReference type="NCBI Taxonomy" id="1914471"/>
    <lineage>
        <taxon>Bacteria</taxon>
        <taxon>Pseudomonadati</taxon>
        <taxon>Pseudomonadota</taxon>
        <taxon>Betaproteobacteria</taxon>
        <taxon>Nitrosomonadales</taxon>
        <taxon>Thiobacillaceae</taxon>
        <taxon>Sulfuritortus</taxon>
    </lineage>
</organism>
<feature type="domain" description="Carbohydrate kinase FGGY N-terminal" evidence="4">
    <location>
        <begin position="4"/>
        <end position="229"/>
    </location>
</feature>
<keyword evidence="7" id="KW-1185">Reference proteome</keyword>
<protein>
    <submittedName>
        <fullName evidence="6">Sugar (Pentulose or hexulose) kinase</fullName>
    </submittedName>
</protein>
<evidence type="ECO:0000259" key="4">
    <source>
        <dbReference type="Pfam" id="PF00370"/>
    </source>
</evidence>
<dbReference type="AlphaFoldDB" id="A0A4R3JVC5"/>
<evidence type="ECO:0000256" key="1">
    <source>
        <dbReference type="ARBA" id="ARBA00009156"/>
    </source>
</evidence>
<dbReference type="RefSeq" id="WP_232019202.1">
    <property type="nucleotide sequence ID" value="NZ_AP018721.1"/>
</dbReference>
<name>A0A4R3JVC5_9PROT</name>
<gene>
    <name evidence="6" type="ORF">EDC61_11521</name>
</gene>
<dbReference type="InterPro" id="IPR043129">
    <property type="entry name" value="ATPase_NBD"/>
</dbReference>
<dbReference type="CDD" id="cd07783">
    <property type="entry name" value="ASKHA_NBD_FGGY_SePSK_AtXK1-like"/>
    <property type="match status" value="1"/>
</dbReference>
<dbReference type="EMBL" id="SLZY01000015">
    <property type="protein sequence ID" value="TCS70554.1"/>
    <property type="molecule type" value="Genomic_DNA"/>
</dbReference>
<dbReference type="Pfam" id="PF00370">
    <property type="entry name" value="FGGY_N"/>
    <property type="match status" value="1"/>
</dbReference>
<dbReference type="InterPro" id="IPR000577">
    <property type="entry name" value="Carb_kinase_FGGY"/>
</dbReference>
<keyword evidence="3 6" id="KW-0418">Kinase</keyword>
<dbReference type="Gene3D" id="3.30.420.40">
    <property type="match status" value="2"/>
</dbReference>
<evidence type="ECO:0000313" key="7">
    <source>
        <dbReference type="Proteomes" id="UP000295135"/>
    </source>
</evidence>
<dbReference type="SUPFAM" id="SSF53067">
    <property type="entry name" value="Actin-like ATPase domain"/>
    <property type="match status" value="2"/>
</dbReference>
<keyword evidence="2" id="KW-0808">Transferase</keyword>
<dbReference type="GO" id="GO:0019150">
    <property type="term" value="F:D-ribulokinase activity"/>
    <property type="evidence" value="ECO:0007669"/>
    <property type="project" value="TreeGrafter"/>
</dbReference>
<evidence type="ECO:0000259" key="5">
    <source>
        <dbReference type="Pfam" id="PF02782"/>
    </source>
</evidence>
<accession>A0A4R3JVC5</accession>
<dbReference type="InterPro" id="IPR018484">
    <property type="entry name" value="FGGY_N"/>
</dbReference>
<dbReference type="GO" id="GO:0005829">
    <property type="term" value="C:cytosol"/>
    <property type="evidence" value="ECO:0007669"/>
    <property type="project" value="TreeGrafter"/>
</dbReference>